<sequence>MKKKENIQELEEKDYSDEDLIFDPNDLDDKRLFKKQTLNQLTRDDDEVKDFKEKKPGVQLQYEEKEEVEDRKKQQIAF</sequence>
<reference evidence="1" key="1">
    <citation type="submission" date="2021-01" db="EMBL/GenBank/DDBJ databases">
        <authorList>
            <consortium name="Genoscope - CEA"/>
            <person name="William W."/>
        </authorList>
    </citation>
    <scope>NUCLEOTIDE SEQUENCE</scope>
</reference>
<evidence type="ECO:0000313" key="1">
    <source>
        <dbReference type="EMBL" id="CAD8102884.1"/>
    </source>
</evidence>
<gene>
    <name evidence="1" type="ORF">PSON_ATCC_30995.1.T0790006</name>
</gene>
<organism evidence="1 2">
    <name type="scientific">Paramecium sonneborni</name>
    <dbReference type="NCBI Taxonomy" id="65129"/>
    <lineage>
        <taxon>Eukaryota</taxon>
        <taxon>Sar</taxon>
        <taxon>Alveolata</taxon>
        <taxon>Ciliophora</taxon>
        <taxon>Intramacronucleata</taxon>
        <taxon>Oligohymenophorea</taxon>
        <taxon>Peniculida</taxon>
        <taxon>Parameciidae</taxon>
        <taxon>Paramecium</taxon>
    </lineage>
</organism>
<name>A0A8S1PIM7_9CILI</name>
<dbReference type="EMBL" id="CAJJDN010000079">
    <property type="protein sequence ID" value="CAD8102884.1"/>
    <property type="molecule type" value="Genomic_DNA"/>
</dbReference>
<accession>A0A8S1PIM7</accession>
<dbReference type="AlphaFoldDB" id="A0A8S1PIM7"/>
<keyword evidence="2" id="KW-1185">Reference proteome</keyword>
<dbReference type="Proteomes" id="UP000692954">
    <property type="component" value="Unassembled WGS sequence"/>
</dbReference>
<comment type="caution">
    <text evidence="1">The sequence shown here is derived from an EMBL/GenBank/DDBJ whole genome shotgun (WGS) entry which is preliminary data.</text>
</comment>
<protein>
    <submittedName>
        <fullName evidence="1">Uncharacterized protein</fullName>
    </submittedName>
</protein>
<evidence type="ECO:0000313" key="2">
    <source>
        <dbReference type="Proteomes" id="UP000692954"/>
    </source>
</evidence>
<proteinExistence type="predicted"/>